<keyword evidence="3" id="KW-1185">Reference proteome</keyword>
<evidence type="ECO:0000259" key="1">
    <source>
        <dbReference type="Pfam" id="PF07110"/>
    </source>
</evidence>
<dbReference type="NCBIfam" id="TIGR02118">
    <property type="entry name" value="EthD family reductase"/>
    <property type="match status" value="1"/>
</dbReference>
<comment type="caution">
    <text evidence="2">The sequence shown here is derived from an EMBL/GenBank/DDBJ whole genome shotgun (WGS) entry which is preliminary data.</text>
</comment>
<organism evidence="2 3">
    <name type="scientific">Novosphingobium cyanobacteriorum</name>
    <dbReference type="NCBI Taxonomy" id="3024215"/>
    <lineage>
        <taxon>Bacteria</taxon>
        <taxon>Pseudomonadati</taxon>
        <taxon>Pseudomonadota</taxon>
        <taxon>Alphaproteobacteria</taxon>
        <taxon>Sphingomonadales</taxon>
        <taxon>Sphingomonadaceae</taxon>
        <taxon>Novosphingobium</taxon>
    </lineage>
</organism>
<accession>A0ABT6CP20</accession>
<feature type="domain" description="EthD" evidence="1">
    <location>
        <begin position="12"/>
        <end position="108"/>
    </location>
</feature>
<dbReference type="Gene3D" id="3.30.70.100">
    <property type="match status" value="1"/>
</dbReference>
<dbReference type="InterPro" id="IPR011008">
    <property type="entry name" value="Dimeric_a/b-barrel"/>
</dbReference>
<dbReference type="Proteomes" id="UP001222770">
    <property type="component" value="Unassembled WGS sequence"/>
</dbReference>
<evidence type="ECO:0000313" key="3">
    <source>
        <dbReference type="Proteomes" id="UP001222770"/>
    </source>
</evidence>
<evidence type="ECO:0000313" key="2">
    <source>
        <dbReference type="EMBL" id="MDF8335664.1"/>
    </source>
</evidence>
<reference evidence="2 3" key="1">
    <citation type="submission" date="2023-03" db="EMBL/GenBank/DDBJ databases">
        <title>Novosphingobium cyanobacteriorum sp. nov., isolated from a eutrophic reservoir during the Microcystis bloom period.</title>
        <authorList>
            <person name="Kang M."/>
            <person name="Le V."/>
            <person name="Ko S.-R."/>
            <person name="Lee S.-A."/>
            <person name="Ahn C.-Y."/>
        </authorList>
    </citation>
    <scope>NUCLEOTIDE SEQUENCE [LARGE SCALE GENOMIC DNA]</scope>
    <source>
        <strain evidence="2 3">HBC54</strain>
    </source>
</reference>
<sequence length="132" mass="14974">MIKIMFCLRRLPGMSIEAFQAYWYEHHAPLVRQHSDALGIRRYVQSHSFAHPGLQPALDLRKGETAPYDGIAELWYDSVEAVLALNRSAEARRAGRELLEDERKFIDLPNSPLFYTVEREVIALASTCSVGG</sequence>
<name>A0ABT6CP20_9SPHN</name>
<dbReference type="RefSeq" id="WP_277280620.1">
    <property type="nucleotide sequence ID" value="NZ_JAROCY010000035.1"/>
</dbReference>
<proteinExistence type="predicted"/>
<dbReference type="Pfam" id="PF07110">
    <property type="entry name" value="EthD"/>
    <property type="match status" value="1"/>
</dbReference>
<dbReference type="SUPFAM" id="SSF54909">
    <property type="entry name" value="Dimeric alpha+beta barrel"/>
    <property type="match status" value="1"/>
</dbReference>
<gene>
    <name evidence="2" type="ORF">POM99_20865</name>
</gene>
<protein>
    <submittedName>
        <fullName evidence="2">EthD domain-containing protein</fullName>
    </submittedName>
</protein>
<dbReference type="InterPro" id="IPR009799">
    <property type="entry name" value="EthD_dom"/>
</dbReference>
<dbReference type="EMBL" id="JAROCY010000035">
    <property type="protein sequence ID" value="MDF8335664.1"/>
    <property type="molecule type" value="Genomic_DNA"/>
</dbReference>